<dbReference type="AlphaFoldDB" id="A0A451AN18"/>
<evidence type="ECO:0000313" key="1">
    <source>
        <dbReference type="EMBL" id="VFK67433.1"/>
    </source>
</evidence>
<evidence type="ECO:0000313" key="2">
    <source>
        <dbReference type="EMBL" id="VFK72792.1"/>
    </source>
</evidence>
<organism evidence="1">
    <name type="scientific">Candidatus Kentrum sp. UNK</name>
    <dbReference type="NCBI Taxonomy" id="2126344"/>
    <lineage>
        <taxon>Bacteria</taxon>
        <taxon>Pseudomonadati</taxon>
        <taxon>Pseudomonadota</taxon>
        <taxon>Gammaproteobacteria</taxon>
        <taxon>Candidatus Kentrum</taxon>
    </lineage>
</organism>
<dbReference type="EMBL" id="CAADFZ010000142">
    <property type="protein sequence ID" value="VFK67433.1"/>
    <property type="molecule type" value="Genomic_DNA"/>
</dbReference>
<accession>A0A451AN18</accession>
<sequence>MIFRRIGNAANMRNNNNDKRRVFCYARAMSEFDWSSEKDEALKRIRKASFAEVLAHIRNGRVLDVIRHPNRNRYPGQNIIVLDVHGYVWLVPYVKRKGTRFLKTIIPSRKATREYLS</sequence>
<gene>
    <name evidence="1" type="ORF">BECKUNK1418G_GA0071005_11427</name>
    <name evidence="2" type="ORF">BECKUNK1418H_GA0071006_11397</name>
</gene>
<reference evidence="1" key="1">
    <citation type="submission" date="2019-02" db="EMBL/GenBank/DDBJ databases">
        <authorList>
            <person name="Gruber-Vodicka R. H."/>
            <person name="Seah K. B. B."/>
        </authorList>
    </citation>
    <scope>NUCLEOTIDE SEQUENCE</scope>
    <source>
        <strain evidence="2">BECK_BY19</strain>
        <strain evidence="1">BECK_BY8</strain>
    </source>
</reference>
<dbReference type="EMBL" id="CAADGD010000139">
    <property type="protein sequence ID" value="VFK72792.1"/>
    <property type="molecule type" value="Genomic_DNA"/>
</dbReference>
<protein>
    <submittedName>
        <fullName evidence="1">Uncharacterized protein</fullName>
    </submittedName>
</protein>
<proteinExistence type="predicted"/>
<name>A0A451AN18_9GAMM</name>